<dbReference type="PANTHER" id="PTHR34618">
    <property type="entry name" value="SURFACE PROTEIN MAS1, PUTATIVE-RELATED"/>
    <property type="match status" value="1"/>
</dbReference>
<dbReference type="EMBL" id="GL385397">
    <property type="protein sequence ID" value="EJT76908.1"/>
    <property type="molecule type" value="Genomic_DNA"/>
</dbReference>
<sequence>MAGFKAELLPLGAGFASAAVPLVAGAVTCIPVAAPCGNGARATKPAAPRHTIRLVVMSDKRVSTNSKRVDIKNSWLSEAYYDGKIEFAYITTAEMPADGLTKNLKVRRAEGPLPLAALIAGVAANEPSGTRAILPETRTSWAVNGDGGGPYTCSINLDATAQQWTPIQVATTPPGQNSRNRQGAATDFPMVAAIPASQQCTGTAAGQKNVCLVRCQNAARTGPFGGVVPIQMAGAGAGAAAGSSIAASAKAARSNLAREILRREALFRKVMKRQQAEEDDEEDEE</sequence>
<dbReference type="VEuPathDB" id="FungiDB:GGTG_06822"/>
<reference evidence="2" key="2">
    <citation type="submission" date="2010-07" db="EMBL/GenBank/DDBJ databases">
        <authorList>
            <consortium name="The Broad Institute Genome Sequencing Platform"/>
            <consortium name="Broad Institute Genome Sequencing Center for Infectious Disease"/>
            <person name="Ma L.-J."/>
            <person name="Dead R."/>
            <person name="Young S."/>
            <person name="Zeng Q."/>
            <person name="Koehrsen M."/>
            <person name="Alvarado L."/>
            <person name="Berlin A."/>
            <person name="Chapman S.B."/>
            <person name="Chen Z."/>
            <person name="Freedman E."/>
            <person name="Gellesch M."/>
            <person name="Goldberg J."/>
            <person name="Griggs A."/>
            <person name="Gujja S."/>
            <person name="Heilman E.R."/>
            <person name="Heiman D."/>
            <person name="Hepburn T."/>
            <person name="Howarth C."/>
            <person name="Jen D."/>
            <person name="Larson L."/>
            <person name="Mehta T."/>
            <person name="Neiman D."/>
            <person name="Pearson M."/>
            <person name="Roberts A."/>
            <person name="Saif S."/>
            <person name="Shea T."/>
            <person name="Shenoy N."/>
            <person name="Sisk P."/>
            <person name="Stolte C."/>
            <person name="Sykes S."/>
            <person name="Walk T."/>
            <person name="White J."/>
            <person name="Yandava C."/>
            <person name="Haas B."/>
            <person name="Nusbaum C."/>
            <person name="Birren B."/>
        </authorList>
    </citation>
    <scope>NUCLEOTIDE SEQUENCE</scope>
    <source>
        <strain evidence="2">R3-111a-1</strain>
    </source>
</reference>
<organism evidence="2">
    <name type="scientific">Gaeumannomyces tritici (strain R3-111a-1)</name>
    <name type="common">Wheat and barley take-all root rot fungus</name>
    <name type="synonym">Gaeumannomyces graminis var. tritici</name>
    <dbReference type="NCBI Taxonomy" id="644352"/>
    <lineage>
        <taxon>Eukaryota</taxon>
        <taxon>Fungi</taxon>
        <taxon>Dikarya</taxon>
        <taxon>Ascomycota</taxon>
        <taxon>Pezizomycotina</taxon>
        <taxon>Sordariomycetes</taxon>
        <taxon>Sordariomycetidae</taxon>
        <taxon>Magnaporthales</taxon>
        <taxon>Magnaporthaceae</taxon>
        <taxon>Gaeumannomyces</taxon>
    </lineage>
</organism>
<reference evidence="2" key="3">
    <citation type="submission" date="2010-09" db="EMBL/GenBank/DDBJ databases">
        <title>Annotation of Gaeumannomyces graminis var. tritici R3-111a-1.</title>
        <authorList>
            <consortium name="The Broad Institute Genome Sequencing Platform"/>
            <person name="Ma L.-J."/>
            <person name="Dead R."/>
            <person name="Young S.K."/>
            <person name="Zeng Q."/>
            <person name="Gargeya S."/>
            <person name="Fitzgerald M."/>
            <person name="Haas B."/>
            <person name="Abouelleil A."/>
            <person name="Alvarado L."/>
            <person name="Arachchi H.M."/>
            <person name="Berlin A."/>
            <person name="Brown A."/>
            <person name="Chapman S.B."/>
            <person name="Chen Z."/>
            <person name="Dunbar C."/>
            <person name="Freedman E."/>
            <person name="Gearin G."/>
            <person name="Gellesch M."/>
            <person name="Goldberg J."/>
            <person name="Griggs A."/>
            <person name="Gujja S."/>
            <person name="Heiman D."/>
            <person name="Howarth C."/>
            <person name="Larson L."/>
            <person name="Lui A."/>
            <person name="MacDonald P.J.P."/>
            <person name="Mehta T."/>
            <person name="Montmayeur A."/>
            <person name="Murphy C."/>
            <person name="Neiman D."/>
            <person name="Pearson M."/>
            <person name="Priest M."/>
            <person name="Roberts A."/>
            <person name="Saif S."/>
            <person name="Shea T."/>
            <person name="Shenoy N."/>
            <person name="Sisk P."/>
            <person name="Stolte C."/>
            <person name="Sykes S."/>
            <person name="Yandava C."/>
            <person name="Wortman J."/>
            <person name="Nusbaum C."/>
            <person name="Birren B."/>
        </authorList>
    </citation>
    <scope>NUCLEOTIDE SEQUENCE</scope>
    <source>
        <strain evidence="2">R3-111a-1</strain>
    </source>
</reference>
<dbReference type="STRING" id="644352.J3NZX5"/>
<accession>J3NZX5</accession>
<dbReference type="HOGENOM" id="CLU_976728_0_0_1"/>
<dbReference type="Pfam" id="PF11327">
    <property type="entry name" value="Egh16-like"/>
    <property type="match status" value="1"/>
</dbReference>
<keyword evidence="4" id="KW-1185">Reference proteome</keyword>
<dbReference type="AlphaFoldDB" id="J3NZX5"/>
<feature type="signal peptide" evidence="1">
    <location>
        <begin position="1"/>
        <end position="25"/>
    </location>
</feature>
<proteinExistence type="predicted"/>
<dbReference type="Proteomes" id="UP000006039">
    <property type="component" value="Unassembled WGS sequence"/>
</dbReference>
<dbReference type="GeneID" id="20347280"/>
<evidence type="ECO:0000313" key="2">
    <source>
        <dbReference type="EMBL" id="EJT76908.1"/>
    </source>
</evidence>
<keyword evidence="1" id="KW-0732">Signal</keyword>
<reference evidence="3" key="5">
    <citation type="submission" date="2018-04" db="UniProtKB">
        <authorList>
            <consortium name="EnsemblFungi"/>
        </authorList>
    </citation>
    <scope>IDENTIFICATION</scope>
    <source>
        <strain evidence="3">R3-111a-1</strain>
    </source>
</reference>
<dbReference type="EnsemblFungi" id="EJT76908">
    <property type="protein sequence ID" value="EJT76908"/>
    <property type="gene ID" value="GGTG_06822"/>
</dbReference>
<dbReference type="InterPro" id="IPR021476">
    <property type="entry name" value="Egh16-like"/>
</dbReference>
<evidence type="ECO:0000313" key="3">
    <source>
        <dbReference type="EnsemblFungi" id="EJT76908"/>
    </source>
</evidence>
<reference evidence="4" key="1">
    <citation type="submission" date="2010-07" db="EMBL/GenBank/DDBJ databases">
        <title>The genome sequence of Gaeumannomyces graminis var. tritici strain R3-111a-1.</title>
        <authorList>
            <consortium name="The Broad Institute Genome Sequencing Platform"/>
            <person name="Ma L.-J."/>
            <person name="Dead R."/>
            <person name="Young S."/>
            <person name="Zeng Q."/>
            <person name="Koehrsen M."/>
            <person name="Alvarado L."/>
            <person name="Berlin A."/>
            <person name="Chapman S.B."/>
            <person name="Chen Z."/>
            <person name="Freedman E."/>
            <person name="Gellesch M."/>
            <person name="Goldberg J."/>
            <person name="Griggs A."/>
            <person name="Gujja S."/>
            <person name="Heilman E.R."/>
            <person name="Heiman D."/>
            <person name="Hepburn T."/>
            <person name="Howarth C."/>
            <person name="Jen D."/>
            <person name="Larson L."/>
            <person name="Mehta T."/>
            <person name="Neiman D."/>
            <person name="Pearson M."/>
            <person name="Roberts A."/>
            <person name="Saif S."/>
            <person name="Shea T."/>
            <person name="Shenoy N."/>
            <person name="Sisk P."/>
            <person name="Stolte C."/>
            <person name="Sykes S."/>
            <person name="Walk T."/>
            <person name="White J."/>
            <person name="Yandava C."/>
            <person name="Haas B."/>
            <person name="Nusbaum C."/>
            <person name="Birren B."/>
        </authorList>
    </citation>
    <scope>NUCLEOTIDE SEQUENCE [LARGE SCALE GENOMIC DNA]</scope>
    <source>
        <strain evidence="4">R3-111a-1</strain>
    </source>
</reference>
<protein>
    <submittedName>
        <fullName evidence="2 3">Uncharacterized protein</fullName>
    </submittedName>
</protein>
<dbReference type="OrthoDB" id="5418436at2759"/>
<evidence type="ECO:0000313" key="4">
    <source>
        <dbReference type="Proteomes" id="UP000006039"/>
    </source>
</evidence>
<feature type="chain" id="PRO_5015094640" evidence="1">
    <location>
        <begin position="26"/>
        <end position="285"/>
    </location>
</feature>
<gene>
    <name evidence="3" type="primary">20347280</name>
    <name evidence="2" type="ORF">GGTG_06822</name>
</gene>
<evidence type="ECO:0000256" key="1">
    <source>
        <dbReference type="SAM" id="SignalP"/>
    </source>
</evidence>
<reference evidence="3" key="4">
    <citation type="journal article" date="2015" name="G3 (Bethesda)">
        <title>Genome sequences of three phytopathogenic species of the Magnaporthaceae family of fungi.</title>
        <authorList>
            <person name="Okagaki L.H."/>
            <person name="Nunes C.C."/>
            <person name="Sailsbery J."/>
            <person name="Clay B."/>
            <person name="Brown D."/>
            <person name="John T."/>
            <person name="Oh Y."/>
            <person name="Young N."/>
            <person name="Fitzgerald M."/>
            <person name="Haas B.J."/>
            <person name="Zeng Q."/>
            <person name="Young S."/>
            <person name="Adiconis X."/>
            <person name="Fan L."/>
            <person name="Levin J.Z."/>
            <person name="Mitchell T.K."/>
            <person name="Okubara P.A."/>
            <person name="Farman M.L."/>
            <person name="Kohn L.M."/>
            <person name="Birren B."/>
            <person name="Ma L.-J."/>
            <person name="Dean R.A."/>
        </authorList>
    </citation>
    <scope>NUCLEOTIDE SEQUENCE</scope>
    <source>
        <strain evidence="3">R3-111a-1</strain>
    </source>
</reference>
<dbReference type="RefSeq" id="XP_009222908.1">
    <property type="nucleotide sequence ID" value="XM_009224644.1"/>
</dbReference>
<dbReference type="eggNOG" id="ENOG502QUBE">
    <property type="taxonomic scope" value="Eukaryota"/>
</dbReference>
<dbReference type="PANTHER" id="PTHR34618:SF4">
    <property type="entry name" value="CAS1"/>
    <property type="match status" value="1"/>
</dbReference>
<name>J3NZX5_GAET3</name>